<proteinExistence type="inferred from homology"/>
<gene>
    <name evidence="5" type="ORF">BT63DRAFT_366491</name>
</gene>
<feature type="transmembrane region" description="Helical" evidence="4">
    <location>
        <begin position="138"/>
        <end position="159"/>
    </location>
</feature>
<feature type="transmembrane region" description="Helical" evidence="4">
    <location>
        <begin position="430"/>
        <end position="454"/>
    </location>
</feature>
<dbReference type="PANTHER" id="PTHR11360:SF130">
    <property type="entry name" value="MAJOR FACILITATOR SUPERFAMILY (MFS) PROFILE DOMAIN-CONTAINING PROTEIN-RELATED"/>
    <property type="match status" value="1"/>
</dbReference>
<evidence type="ECO:0000313" key="6">
    <source>
        <dbReference type="Proteomes" id="UP000799302"/>
    </source>
</evidence>
<keyword evidence="4" id="KW-0812">Transmembrane</keyword>
<feature type="transmembrane region" description="Helical" evidence="4">
    <location>
        <begin position="165"/>
        <end position="188"/>
    </location>
</feature>
<feature type="transmembrane region" description="Helical" evidence="4">
    <location>
        <begin position="403"/>
        <end position="424"/>
    </location>
</feature>
<feature type="transmembrane region" description="Helical" evidence="4">
    <location>
        <begin position="113"/>
        <end position="131"/>
    </location>
</feature>
<evidence type="ECO:0000313" key="5">
    <source>
        <dbReference type="EMBL" id="KAF2674511.1"/>
    </source>
</evidence>
<keyword evidence="6" id="KW-1185">Reference proteome</keyword>
<dbReference type="AlphaFoldDB" id="A0A6A6USX0"/>
<feature type="transmembrane region" description="Helical" evidence="4">
    <location>
        <begin position="366"/>
        <end position="391"/>
    </location>
</feature>
<dbReference type="OrthoDB" id="6499973at2759"/>
<evidence type="ECO:0000256" key="1">
    <source>
        <dbReference type="ARBA" id="ARBA00004141"/>
    </source>
</evidence>
<organism evidence="5 6">
    <name type="scientific">Microthyrium microscopicum</name>
    <dbReference type="NCBI Taxonomy" id="703497"/>
    <lineage>
        <taxon>Eukaryota</taxon>
        <taxon>Fungi</taxon>
        <taxon>Dikarya</taxon>
        <taxon>Ascomycota</taxon>
        <taxon>Pezizomycotina</taxon>
        <taxon>Dothideomycetes</taxon>
        <taxon>Dothideomycetes incertae sedis</taxon>
        <taxon>Microthyriales</taxon>
        <taxon>Microthyriaceae</taxon>
        <taxon>Microthyrium</taxon>
    </lineage>
</organism>
<feature type="region of interest" description="Disordered" evidence="3">
    <location>
        <begin position="1"/>
        <end position="41"/>
    </location>
</feature>
<feature type="transmembrane region" description="Helical" evidence="4">
    <location>
        <begin position="75"/>
        <end position="93"/>
    </location>
</feature>
<dbReference type="GO" id="GO:0016020">
    <property type="term" value="C:membrane"/>
    <property type="evidence" value="ECO:0007669"/>
    <property type="project" value="UniProtKB-SubCell"/>
</dbReference>
<dbReference type="PANTHER" id="PTHR11360">
    <property type="entry name" value="MONOCARBOXYLATE TRANSPORTER"/>
    <property type="match status" value="1"/>
</dbReference>
<evidence type="ECO:0000256" key="4">
    <source>
        <dbReference type="SAM" id="Phobius"/>
    </source>
</evidence>
<feature type="transmembrane region" description="Helical" evidence="4">
    <location>
        <begin position="273"/>
        <end position="296"/>
    </location>
</feature>
<name>A0A6A6USX0_9PEZI</name>
<dbReference type="Gene3D" id="1.20.1250.20">
    <property type="entry name" value="MFS general substrate transporter like domains"/>
    <property type="match status" value="1"/>
</dbReference>
<feature type="transmembrane region" description="Helical" evidence="4">
    <location>
        <begin position="200"/>
        <end position="220"/>
    </location>
</feature>
<dbReference type="Proteomes" id="UP000799302">
    <property type="component" value="Unassembled WGS sequence"/>
</dbReference>
<dbReference type="EMBL" id="MU004230">
    <property type="protein sequence ID" value="KAF2674511.1"/>
    <property type="molecule type" value="Genomic_DNA"/>
</dbReference>
<evidence type="ECO:0000256" key="2">
    <source>
        <dbReference type="ARBA" id="ARBA00006727"/>
    </source>
</evidence>
<dbReference type="InterPro" id="IPR036259">
    <property type="entry name" value="MFS_trans_sf"/>
</dbReference>
<accession>A0A6A6USX0</accession>
<keyword evidence="4" id="KW-1133">Transmembrane helix</keyword>
<comment type="subcellular location">
    <subcellularLocation>
        <location evidence="1">Membrane</location>
        <topology evidence="1">Multi-pass membrane protein</topology>
    </subcellularLocation>
</comment>
<dbReference type="GO" id="GO:0022857">
    <property type="term" value="F:transmembrane transporter activity"/>
    <property type="evidence" value="ECO:0007669"/>
    <property type="project" value="InterPro"/>
</dbReference>
<feature type="transmembrane region" description="Helical" evidence="4">
    <location>
        <begin position="340"/>
        <end position="360"/>
    </location>
</feature>
<comment type="similarity">
    <text evidence="2">Belongs to the major facilitator superfamily. Monocarboxylate porter (TC 2.A.1.13) family.</text>
</comment>
<evidence type="ECO:0000256" key="3">
    <source>
        <dbReference type="SAM" id="MobiDB-lite"/>
    </source>
</evidence>
<dbReference type="InterPro" id="IPR011701">
    <property type="entry name" value="MFS"/>
</dbReference>
<feature type="transmembrane region" description="Helical" evidence="4">
    <location>
        <begin position="308"/>
        <end position="328"/>
    </location>
</feature>
<feature type="compositionally biased region" description="Polar residues" evidence="3">
    <location>
        <begin position="11"/>
        <end position="22"/>
    </location>
</feature>
<keyword evidence="4" id="KW-0472">Membrane</keyword>
<feature type="compositionally biased region" description="Basic and acidic residues" evidence="3">
    <location>
        <begin position="23"/>
        <end position="35"/>
    </location>
</feature>
<dbReference type="SUPFAM" id="SSF103473">
    <property type="entry name" value="MFS general substrate transporter"/>
    <property type="match status" value="1"/>
</dbReference>
<dbReference type="Pfam" id="PF07690">
    <property type="entry name" value="MFS_1"/>
    <property type="match status" value="1"/>
</dbReference>
<dbReference type="InterPro" id="IPR050327">
    <property type="entry name" value="Proton-linked_MCT"/>
</dbReference>
<sequence>MGDIEKHGSHHGQNSDSLSRTSTKQEDIEETEHPVQEPISRTKSIASRLENTVLSRLTTRSIVNPGPPPDGGWKAWLQVFCAWLAIMNTWGFVNSFGAFQTYYSEILPQSPSTISWIGSIQACLMFLLGIFSGRALDAGLFLPTIMVGIAFQIVGIFTMSVSKNYWQLFLTQGVLTGIGGGIFFTPCMGLVSTYFAKKRGMALGIVTSGNSFGGIIYPLVVRQLLPKIGFGWTVRVLGFMNLIALGIIIAFMRPRLPPRKAGPIVELAALKDVPYILFVAGICFCISAIYFVFYYIGSFARDTIGISYIGSLNLVIVLNGVGIPARIIPGIIADRYLGVLNTHIPLICASVVLLYSWTAISSLGGFYTFTVIYGMIAGGWQSLFPTAIASLSDDLSRAGTRLGMAFSSIALAALVGGPIGGQLIAKGDGYWPGIVWCATTTLVGCVFVIAARIVKYGTTWKVKC</sequence>
<protein>
    <submittedName>
        <fullName evidence="5">MFS transporter, MCP family, solute carrier family 16, member 10</fullName>
    </submittedName>
</protein>
<reference evidence="5" key="1">
    <citation type="journal article" date="2020" name="Stud. Mycol.">
        <title>101 Dothideomycetes genomes: a test case for predicting lifestyles and emergence of pathogens.</title>
        <authorList>
            <person name="Haridas S."/>
            <person name="Albert R."/>
            <person name="Binder M."/>
            <person name="Bloem J."/>
            <person name="Labutti K."/>
            <person name="Salamov A."/>
            <person name="Andreopoulos B."/>
            <person name="Baker S."/>
            <person name="Barry K."/>
            <person name="Bills G."/>
            <person name="Bluhm B."/>
            <person name="Cannon C."/>
            <person name="Castanera R."/>
            <person name="Culley D."/>
            <person name="Daum C."/>
            <person name="Ezra D."/>
            <person name="Gonzalez J."/>
            <person name="Henrissat B."/>
            <person name="Kuo A."/>
            <person name="Liang C."/>
            <person name="Lipzen A."/>
            <person name="Lutzoni F."/>
            <person name="Magnuson J."/>
            <person name="Mondo S."/>
            <person name="Nolan M."/>
            <person name="Ohm R."/>
            <person name="Pangilinan J."/>
            <person name="Park H.-J."/>
            <person name="Ramirez L."/>
            <person name="Alfaro M."/>
            <person name="Sun H."/>
            <person name="Tritt A."/>
            <person name="Yoshinaga Y."/>
            <person name="Zwiers L.-H."/>
            <person name="Turgeon B."/>
            <person name="Goodwin S."/>
            <person name="Spatafora J."/>
            <person name="Crous P."/>
            <person name="Grigoriev I."/>
        </authorList>
    </citation>
    <scope>NUCLEOTIDE SEQUENCE</scope>
    <source>
        <strain evidence="5">CBS 115976</strain>
    </source>
</reference>
<feature type="transmembrane region" description="Helical" evidence="4">
    <location>
        <begin position="232"/>
        <end position="252"/>
    </location>
</feature>